<comment type="similarity">
    <text evidence="2 13">Belongs to the radical SAM superfamily. Biotin synthase family.</text>
</comment>
<evidence type="ECO:0000256" key="6">
    <source>
        <dbReference type="ARBA" id="ARBA00022691"/>
    </source>
</evidence>
<dbReference type="RefSeq" id="WP_374215766.1">
    <property type="nucleotide sequence ID" value="NZ_OW150024.1"/>
</dbReference>
<evidence type="ECO:0000256" key="2">
    <source>
        <dbReference type="ARBA" id="ARBA00010765"/>
    </source>
</evidence>
<evidence type="ECO:0000256" key="8">
    <source>
        <dbReference type="ARBA" id="ARBA00022723"/>
    </source>
</evidence>
<protein>
    <recommendedName>
        <fullName evidence="3 13">Biotin synthase</fullName>
        <ecNumber evidence="3 13">2.8.1.6</ecNumber>
    </recommendedName>
</protein>
<keyword evidence="11 13" id="KW-0411">Iron-sulfur</keyword>
<dbReference type="SMART" id="SM00876">
    <property type="entry name" value="BATS"/>
    <property type="match status" value="1"/>
</dbReference>
<keyword evidence="6 13" id="KW-0949">S-adenosyl-L-methionine</keyword>
<dbReference type="SMART" id="SM00729">
    <property type="entry name" value="Elp3"/>
    <property type="match status" value="1"/>
</dbReference>
<comment type="function">
    <text evidence="13">Catalyzes the conversion of dethiobiotin (DTB) to biotin by the insertion of a sulfur atom into dethiobiotin via a radical-based mechanism.</text>
</comment>
<evidence type="ECO:0000256" key="12">
    <source>
        <dbReference type="ARBA" id="ARBA00051157"/>
    </source>
</evidence>
<dbReference type="SFLD" id="SFLDG01278">
    <property type="entry name" value="biotin_synthase_like"/>
    <property type="match status" value="1"/>
</dbReference>
<keyword evidence="10 13" id="KW-0408">Iron</keyword>
<comment type="cofactor">
    <cofactor evidence="13">
        <name>[2Fe-2S] cluster</name>
        <dbReference type="ChEBI" id="CHEBI:190135"/>
    </cofactor>
    <text evidence="13">Binds 1 [2Fe-2S] cluster. The cluster is coordinated with 3 cysteines and 1 arginine.</text>
</comment>
<keyword evidence="9 13" id="KW-0093">Biotin biosynthesis</keyword>
<dbReference type="PANTHER" id="PTHR22976">
    <property type="entry name" value="BIOTIN SYNTHASE"/>
    <property type="match status" value="1"/>
</dbReference>
<dbReference type="PROSITE" id="PS51918">
    <property type="entry name" value="RADICAL_SAM"/>
    <property type="match status" value="1"/>
</dbReference>
<keyword evidence="5 13" id="KW-0808">Transferase</keyword>
<evidence type="ECO:0000256" key="10">
    <source>
        <dbReference type="ARBA" id="ARBA00023004"/>
    </source>
</evidence>
<dbReference type="InterPro" id="IPR010722">
    <property type="entry name" value="BATS_dom"/>
</dbReference>
<dbReference type="NCBIfam" id="TIGR00433">
    <property type="entry name" value="bioB"/>
    <property type="match status" value="1"/>
</dbReference>
<dbReference type="Proteomes" id="UP001295463">
    <property type="component" value="Chromosome"/>
</dbReference>
<evidence type="ECO:0000256" key="7">
    <source>
        <dbReference type="ARBA" id="ARBA00022714"/>
    </source>
</evidence>
<feature type="binding site" evidence="13">
    <location>
        <position position="75"/>
    </location>
    <ligand>
        <name>[4Fe-4S] cluster</name>
        <dbReference type="ChEBI" id="CHEBI:49883"/>
        <note>4Fe-4S-S-AdoMet</note>
    </ligand>
</feature>
<dbReference type="Pfam" id="PF06968">
    <property type="entry name" value="BATS"/>
    <property type="match status" value="1"/>
</dbReference>
<evidence type="ECO:0000313" key="15">
    <source>
        <dbReference type="EMBL" id="CAH2032594.1"/>
    </source>
</evidence>
<keyword evidence="7 13" id="KW-0001">2Fe-2S</keyword>
<evidence type="ECO:0000256" key="13">
    <source>
        <dbReference type="HAMAP-Rule" id="MF_01694"/>
    </source>
</evidence>
<keyword evidence="16" id="KW-1185">Reference proteome</keyword>
<dbReference type="EMBL" id="OW150024">
    <property type="protein sequence ID" value="CAH2032594.1"/>
    <property type="molecule type" value="Genomic_DNA"/>
</dbReference>
<dbReference type="PANTHER" id="PTHR22976:SF2">
    <property type="entry name" value="BIOTIN SYNTHASE, MITOCHONDRIAL"/>
    <property type="match status" value="1"/>
</dbReference>
<keyword evidence="8 13" id="KW-0479">Metal-binding</keyword>
<dbReference type="SFLD" id="SFLDS00029">
    <property type="entry name" value="Radical_SAM"/>
    <property type="match status" value="1"/>
</dbReference>
<dbReference type="GO" id="GO:0004076">
    <property type="term" value="F:biotin synthase activity"/>
    <property type="evidence" value="ECO:0007669"/>
    <property type="project" value="UniProtKB-EC"/>
</dbReference>
<dbReference type="PIRSF" id="PIRSF001619">
    <property type="entry name" value="Biotin_synth"/>
    <property type="match status" value="1"/>
</dbReference>
<dbReference type="InterPro" id="IPR024177">
    <property type="entry name" value="Biotin_synthase"/>
</dbReference>
<keyword evidence="4 13" id="KW-0004">4Fe-4S</keyword>
<comment type="caution">
    <text evidence="13">Lacks conserved residue(s) required for the propagation of feature annotation.</text>
</comment>
<dbReference type="SFLD" id="SFLDG01060">
    <property type="entry name" value="BATS_domain_containing"/>
    <property type="match status" value="1"/>
</dbReference>
<accession>A0ABN8HLW9</accession>
<proteinExistence type="inferred from homology"/>
<comment type="pathway">
    <text evidence="1 13">Cofactor biosynthesis; biotin biosynthesis; biotin from 7,8-diaminononanoate: step 2/2.</text>
</comment>
<feature type="binding site" evidence="13">
    <location>
        <position position="68"/>
    </location>
    <ligand>
        <name>[4Fe-4S] cluster</name>
        <dbReference type="ChEBI" id="CHEBI:49883"/>
        <note>4Fe-4S-S-AdoMet</note>
    </ligand>
</feature>
<gene>
    <name evidence="13 15" type="primary">bioB</name>
    <name evidence="15" type="ORF">GEAMG1_2758</name>
</gene>
<dbReference type="InterPro" id="IPR007197">
    <property type="entry name" value="rSAM"/>
</dbReference>
<dbReference type="CDD" id="cd01335">
    <property type="entry name" value="Radical_SAM"/>
    <property type="match status" value="1"/>
</dbReference>
<reference evidence="15 16" key="1">
    <citation type="submission" date="2022-03" db="EMBL/GenBank/DDBJ databases">
        <authorList>
            <person name="Koch H."/>
        </authorList>
    </citation>
    <scope>NUCLEOTIDE SEQUENCE [LARGE SCALE GENOMIC DNA]</scope>
    <source>
        <strain evidence="15 16">G1</strain>
    </source>
</reference>
<dbReference type="EC" id="2.8.1.6" evidence="3 13"/>
<dbReference type="Pfam" id="PF04055">
    <property type="entry name" value="Radical_SAM"/>
    <property type="match status" value="1"/>
</dbReference>
<sequence>MSLKTVIDDLTEQVLNGHRLSADEALVLAGAHGADLIQLFAGASRIREQQFGAEVSLCSIINAKSGRCPENCSFCAQSAHHSTETPVYPLVNADTIAEQARQAEQIGSECFGIITSGTGISAGAELEELCAAVRRVAAAGAVEPSCSLGIIDYETARALKEAGMVTYHHNLETAASFFPSICTTHRYEEDVETVRNAKRAGLKVCCGGIFGMGESVAQRIELALLLRELGVDSIPINFLDPVPGTALQDADYLTPIDCLQTIALYRFLLPDRKITVCGGRERNLRELQSWIFAAGASGMMTGDYLTKKGRNPDADRQLLVDLQLTVASCRH</sequence>
<feature type="binding site" evidence="13">
    <location>
        <position position="205"/>
    </location>
    <ligand>
        <name>[2Fe-2S] cluster</name>
        <dbReference type="ChEBI" id="CHEBI:190135"/>
    </ligand>
</feature>
<feature type="binding site" evidence="13">
    <location>
        <position position="72"/>
    </location>
    <ligand>
        <name>[4Fe-4S] cluster</name>
        <dbReference type="ChEBI" id="CHEBI:49883"/>
        <note>4Fe-4S-S-AdoMet</note>
    </ligand>
</feature>
<evidence type="ECO:0000256" key="9">
    <source>
        <dbReference type="ARBA" id="ARBA00022756"/>
    </source>
</evidence>
<dbReference type="HAMAP" id="MF_01694">
    <property type="entry name" value="BioB"/>
    <property type="match status" value="1"/>
</dbReference>
<evidence type="ECO:0000256" key="1">
    <source>
        <dbReference type="ARBA" id="ARBA00004942"/>
    </source>
</evidence>
<comment type="cofactor">
    <cofactor evidence="13">
        <name>[4Fe-4S] cluster</name>
        <dbReference type="ChEBI" id="CHEBI:49883"/>
    </cofactor>
    <text evidence="13">Binds 1 [4Fe-4S] cluster. The cluster is coordinated with 3 cysteines and an exchangeable S-adenosyl-L-methionine.</text>
</comment>
<dbReference type="InterPro" id="IPR058240">
    <property type="entry name" value="rSAM_sf"/>
</dbReference>
<dbReference type="InterPro" id="IPR006638">
    <property type="entry name" value="Elp3/MiaA/NifB-like_rSAM"/>
</dbReference>
<dbReference type="InterPro" id="IPR002684">
    <property type="entry name" value="Biotin_synth/BioAB"/>
</dbReference>
<evidence type="ECO:0000313" key="16">
    <source>
        <dbReference type="Proteomes" id="UP001295463"/>
    </source>
</evidence>
<dbReference type="SUPFAM" id="SSF102114">
    <property type="entry name" value="Radical SAM enzymes"/>
    <property type="match status" value="1"/>
</dbReference>
<evidence type="ECO:0000259" key="14">
    <source>
        <dbReference type="PROSITE" id="PS51918"/>
    </source>
</evidence>
<evidence type="ECO:0000256" key="3">
    <source>
        <dbReference type="ARBA" id="ARBA00012236"/>
    </source>
</evidence>
<dbReference type="InterPro" id="IPR013785">
    <property type="entry name" value="Aldolase_TIM"/>
</dbReference>
<comment type="catalytic activity">
    <reaction evidence="12 13">
        <text>(4R,5S)-dethiobiotin + (sulfur carrier)-SH + 2 reduced [2Fe-2S]-[ferredoxin] + 2 S-adenosyl-L-methionine = (sulfur carrier)-H + biotin + 2 5'-deoxyadenosine + 2 L-methionine + 2 oxidized [2Fe-2S]-[ferredoxin]</text>
        <dbReference type="Rhea" id="RHEA:22060"/>
        <dbReference type="Rhea" id="RHEA-COMP:10000"/>
        <dbReference type="Rhea" id="RHEA-COMP:10001"/>
        <dbReference type="Rhea" id="RHEA-COMP:14737"/>
        <dbReference type="Rhea" id="RHEA-COMP:14739"/>
        <dbReference type="ChEBI" id="CHEBI:17319"/>
        <dbReference type="ChEBI" id="CHEBI:29917"/>
        <dbReference type="ChEBI" id="CHEBI:33737"/>
        <dbReference type="ChEBI" id="CHEBI:33738"/>
        <dbReference type="ChEBI" id="CHEBI:57586"/>
        <dbReference type="ChEBI" id="CHEBI:57844"/>
        <dbReference type="ChEBI" id="CHEBI:59789"/>
        <dbReference type="ChEBI" id="CHEBI:64428"/>
        <dbReference type="ChEBI" id="CHEBI:149473"/>
        <dbReference type="EC" id="2.8.1.6"/>
    </reaction>
</comment>
<evidence type="ECO:0000256" key="4">
    <source>
        <dbReference type="ARBA" id="ARBA00022485"/>
    </source>
</evidence>
<evidence type="ECO:0000256" key="5">
    <source>
        <dbReference type="ARBA" id="ARBA00022679"/>
    </source>
</evidence>
<comment type="subunit">
    <text evidence="13">Homodimer.</text>
</comment>
<dbReference type="Gene3D" id="3.20.20.70">
    <property type="entry name" value="Aldolase class I"/>
    <property type="match status" value="1"/>
</dbReference>
<feature type="domain" description="Radical SAM core" evidence="14">
    <location>
        <begin position="50"/>
        <end position="271"/>
    </location>
</feature>
<feature type="binding site" evidence="13">
    <location>
        <position position="145"/>
    </location>
    <ligand>
        <name>[2Fe-2S] cluster</name>
        <dbReference type="ChEBI" id="CHEBI:190135"/>
    </ligand>
</feature>
<organism evidence="15 16">
    <name type="scientific">Trichlorobacter ammonificans</name>
    <dbReference type="NCBI Taxonomy" id="2916410"/>
    <lineage>
        <taxon>Bacteria</taxon>
        <taxon>Pseudomonadati</taxon>
        <taxon>Thermodesulfobacteriota</taxon>
        <taxon>Desulfuromonadia</taxon>
        <taxon>Geobacterales</taxon>
        <taxon>Geobacteraceae</taxon>
        <taxon>Trichlorobacter</taxon>
    </lineage>
</organism>
<evidence type="ECO:0000256" key="11">
    <source>
        <dbReference type="ARBA" id="ARBA00023014"/>
    </source>
</evidence>
<name>A0ABN8HLW9_9BACT</name>